<keyword evidence="4" id="KW-1185">Reference proteome</keyword>
<dbReference type="PANTHER" id="PTHR11732">
    <property type="entry name" value="ALDO/KETO REDUCTASE"/>
    <property type="match status" value="1"/>
</dbReference>
<evidence type="ECO:0000313" key="3">
    <source>
        <dbReference type="EMBL" id="PWN98666.1"/>
    </source>
</evidence>
<reference evidence="3 4" key="1">
    <citation type="journal article" date="2018" name="Mol. Biol. Evol.">
        <title>Broad Genomic Sampling Reveals a Smut Pathogenic Ancestry of the Fungal Clade Ustilaginomycotina.</title>
        <authorList>
            <person name="Kijpornyongpan T."/>
            <person name="Mondo S.J."/>
            <person name="Barry K."/>
            <person name="Sandor L."/>
            <person name="Lee J."/>
            <person name="Lipzen A."/>
            <person name="Pangilinan J."/>
            <person name="LaButti K."/>
            <person name="Hainaut M."/>
            <person name="Henrissat B."/>
            <person name="Grigoriev I.V."/>
            <person name="Spatafora J.W."/>
            <person name="Aime M.C."/>
        </authorList>
    </citation>
    <scope>NUCLEOTIDE SEQUENCE [LARGE SCALE GENOMIC DNA]</scope>
    <source>
        <strain evidence="3 4">MCA 4186</strain>
    </source>
</reference>
<feature type="compositionally biased region" description="Low complexity" evidence="1">
    <location>
        <begin position="120"/>
        <end position="130"/>
    </location>
</feature>
<dbReference type="Pfam" id="PF00248">
    <property type="entry name" value="Aldo_ket_red"/>
    <property type="match status" value="1"/>
</dbReference>
<feature type="domain" description="NADP-dependent oxidoreductase" evidence="2">
    <location>
        <begin position="22"/>
        <end position="326"/>
    </location>
</feature>
<dbReference type="Proteomes" id="UP000245946">
    <property type="component" value="Unassembled WGS sequence"/>
</dbReference>
<proteinExistence type="predicted"/>
<dbReference type="EMBL" id="KZ819290">
    <property type="protein sequence ID" value="PWN98666.1"/>
    <property type="molecule type" value="Genomic_DNA"/>
</dbReference>
<sequence length="331" mass="35774">MLAACPPLVYGTAWKEGATSSLVLQALAAGFRGIDTAAQRKHYREHAVGEALLAAERARLVRRDEVWVQTKYTPIAGQDRSQPLPYSPEAPVREQVRASALASLRALHHGSRWDFSGMGAAAPAPQAPSAVDGDKATASADEPLTRPWLDALLLHSPLGSLEDTLEVWDEMQRLRDEGWVRNVGFSNIYDARIWDALLSIQGSERRPALLQNRWHASTGHDVSLLASLSPVLSPNSGGAAVTYQPFWILSGNGGLLSAPAVRSAAERLEWTPQMVVLRFVAQGMGVGGLSTSVLCGTTNEEHMRQTVAAVLGSEELEDGEMDAIRHVVYGE</sequence>
<accession>A0A316ZBJ3</accession>
<evidence type="ECO:0000259" key="2">
    <source>
        <dbReference type="Pfam" id="PF00248"/>
    </source>
</evidence>
<dbReference type="OrthoDB" id="5357513at2759"/>
<dbReference type="Gene3D" id="3.20.20.100">
    <property type="entry name" value="NADP-dependent oxidoreductase domain"/>
    <property type="match status" value="1"/>
</dbReference>
<dbReference type="SUPFAM" id="SSF51430">
    <property type="entry name" value="NAD(P)-linked oxidoreductase"/>
    <property type="match status" value="1"/>
</dbReference>
<evidence type="ECO:0000256" key="1">
    <source>
        <dbReference type="SAM" id="MobiDB-lite"/>
    </source>
</evidence>
<dbReference type="STRING" id="58919.A0A316ZBJ3"/>
<dbReference type="InterPro" id="IPR023210">
    <property type="entry name" value="NADP_OxRdtase_dom"/>
</dbReference>
<dbReference type="GeneID" id="37268419"/>
<gene>
    <name evidence="3" type="ORF">FA09DRAFT_317394</name>
</gene>
<name>A0A316ZBJ3_9BASI</name>
<protein>
    <submittedName>
        <fullName evidence="3">Aldo/keto reductase</fullName>
    </submittedName>
</protein>
<dbReference type="RefSeq" id="XP_025598945.1">
    <property type="nucleotide sequence ID" value="XM_025740875.1"/>
</dbReference>
<feature type="region of interest" description="Disordered" evidence="1">
    <location>
        <begin position="118"/>
        <end position="139"/>
    </location>
</feature>
<dbReference type="AlphaFoldDB" id="A0A316ZBJ3"/>
<dbReference type="InterPro" id="IPR036812">
    <property type="entry name" value="NAD(P)_OxRdtase_dom_sf"/>
</dbReference>
<organism evidence="3 4">
    <name type="scientific">Tilletiopsis washingtonensis</name>
    <dbReference type="NCBI Taxonomy" id="58919"/>
    <lineage>
        <taxon>Eukaryota</taxon>
        <taxon>Fungi</taxon>
        <taxon>Dikarya</taxon>
        <taxon>Basidiomycota</taxon>
        <taxon>Ustilaginomycotina</taxon>
        <taxon>Exobasidiomycetes</taxon>
        <taxon>Entylomatales</taxon>
        <taxon>Entylomatales incertae sedis</taxon>
        <taxon>Tilletiopsis</taxon>
    </lineage>
</organism>
<dbReference type="GO" id="GO:0016491">
    <property type="term" value="F:oxidoreductase activity"/>
    <property type="evidence" value="ECO:0007669"/>
    <property type="project" value="InterPro"/>
</dbReference>
<dbReference type="InterPro" id="IPR020471">
    <property type="entry name" value="AKR"/>
</dbReference>
<evidence type="ECO:0000313" key="4">
    <source>
        <dbReference type="Proteomes" id="UP000245946"/>
    </source>
</evidence>